<evidence type="ECO:0000313" key="4">
    <source>
        <dbReference type="Proteomes" id="UP000007241"/>
    </source>
</evidence>
<dbReference type="PANTHER" id="PTHR11571">
    <property type="entry name" value="GLUTATHIONE S-TRANSFERASE"/>
    <property type="match status" value="1"/>
</dbReference>
<accession>F4P006</accession>
<dbReference type="FunFam" id="3.40.30.10:FF:000608">
    <property type="entry name" value="Glutathione S-Transferase"/>
    <property type="match status" value="1"/>
</dbReference>
<dbReference type="InterPro" id="IPR040079">
    <property type="entry name" value="Glutathione_S-Trfase"/>
</dbReference>
<reference evidence="3 4" key="1">
    <citation type="submission" date="2009-12" db="EMBL/GenBank/DDBJ databases">
        <title>The draft genome of Batrachochytrium dendrobatidis.</title>
        <authorList>
            <consortium name="US DOE Joint Genome Institute (JGI-PGF)"/>
            <person name="Kuo A."/>
            <person name="Salamov A."/>
            <person name="Schmutz J."/>
            <person name="Lucas S."/>
            <person name="Pitluck S."/>
            <person name="Rosenblum E."/>
            <person name="Stajich J."/>
            <person name="Eisen M."/>
            <person name="Grigoriev I.V."/>
        </authorList>
    </citation>
    <scope>NUCLEOTIDE SEQUENCE [LARGE SCALE GENOMIC DNA]</scope>
    <source>
        <strain evidence="4">JAM81 / FGSC 10211</strain>
    </source>
</reference>
<dbReference type="STRING" id="684364.F4P006"/>
<dbReference type="Gene3D" id="3.40.30.10">
    <property type="entry name" value="Glutaredoxin"/>
    <property type="match status" value="1"/>
</dbReference>
<dbReference type="Proteomes" id="UP000007241">
    <property type="component" value="Unassembled WGS sequence"/>
</dbReference>
<sequence>MTGSMPSLKLVYFDARSKGEVIRLCMHVGSIPFEDYRVVRSTEWPSLKPQTPFGQLPLLTIDNSTTIAQSNAILRYVGTLAGLYPSTDLLNAALVDQIVLQITDIRNLHNATKKDPDPVRVVATRETLATTCYPAMFGYLDKTIAQHSAGIWAVGHTLTIADLMIYANVSFIKDGQWAGIPADLVDAYPKVCAIYEAVRSHPKIVEWEAAHPK</sequence>
<dbReference type="InterPro" id="IPR036282">
    <property type="entry name" value="Glutathione-S-Trfase_C_sf"/>
</dbReference>
<dbReference type="Pfam" id="PF13409">
    <property type="entry name" value="GST_N_2"/>
    <property type="match status" value="1"/>
</dbReference>
<dbReference type="FunFam" id="1.20.1050.10:FF:000055">
    <property type="entry name" value="Glutathione S-transferase"/>
    <property type="match status" value="1"/>
</dbReference>
<dbReference type="OrthoDB" id="414243at2759"/>
<dbReference type="InterPro" id="IPR010987">
    <property type="entry name" value="Glutathione-S-Trfase_C-like"/>
</dbReference>
<dbReference type="InterPro" id="IPR004046">
    <property type="entry name" value="GST_C"/>
</dbReference>
<evidence type="ECO:0000313" key="3">
    <source>
        <dbReference type="EMBL" id="EGF81490.1"/>
    </source>
</evidence>
<dbReference type="CDD" id="cd03039">
    <property type="entry name" value="GST_N_Sigma_like"/>
    <property type="match status" value="1"/>
</dbReference>
<dbReference type="InterPro" id="IPR004045">
    <property type="entry name" value="Glutathione_S-Trfase_N"/>
</dbReference>
<dbReference type="SFLD" id="SFLDS00019">
    <property type="entry name" value="Glutathione_Transferase_(cytos"/>
    <property type="match status" value="1"/>
</dbReference>
<dbReference type="InterPro" id="IPR050213">
    <property type="entry name" value="GST_superfamily"/>
</dbReference>
<dbReference type="OMA" id="RFERENW"/>
<evidence type="ECO:0000259" key="1">
    <source>
        <dbReference type="PROSITE" id="PS50404"/>
    </source>
</evidence>
<dbReference type="PROSITE" id="PS50405">
    <property type="entry name" value="GST_CTER"/>
    <property type="match status" value="1"/>
</dbReference>
<dbReference type="CDD" id="cd03192">
    <property type="entry name" value="GST_C_Sigma_like"/>
    <property type="match status" value="1"/>
</dbReference>
<dbReference type="SUPFAM" id="SSF52833">
    <property type="entry name" value="Thioredoxin-like"/>
    <property type="match status" value="1"/>
</dbReference>
<evidence type="ECO:0008006" key="5">
    <source>
        <dbReference type="Google" id="ProtNLM"/>
    </source>
</evidence>
<dbReference type="RefSeq" id="XP_006677879.1">
    <property type="nucleotide sequence ID" value="XM_006677816.1"/>
</dbReference>
<dbReference type="PROSITE" id="PS50404">
    <property type="entry name" value="GST_NTER"/>
    <property type="match status" value="1"/>
</dbReference>
<dbReference type="Pfam" id="PF14497">
    <property type="entry name" value="GST_C_3"/>
    <property type="match status" value="1"/>
</dbReference>
<protein>
    <recommendedName>
        <fullName evidence="5">Glutathione S-transferase</fullName>
    </recommendedName>
</protein>
<feature type="domain" description="GST N-terminal" evidence="1">
    <location>
        <begin position="6"/>
        <end position="85"/>
    </location>
</feature>
<dbReference type="GeneID" id="18238355"/>
<dbReference type="SFLD" id="SFLDG00363">
    <property type="entry name" value="AMPS_(cytGST):_Alpha-__Mu-__Pi"/>
    <property type="match status" value="1"/>
</dbReference>
<name>F4P006_BATDJ</name>
<proteinExistence type="predicted"/>
<dbReference type="SUPFAM" id="SSF47616">
    <property type="entry name" value="GST C-terminal domain-like"/>
    <property type="match status" value="1"/>
</dbReference>
<dbReference type="AlphaFoldDB" id="F4P006"/>
<dbReference type="HOGENOM" id="CLU_039475_1_2_1"/>
<feature type="domain" description="GST C-terminal" evidence="2">
    <location>
        <begin position="88"/>
        <end position="213"/>
    </location>
</feature>
<gene>
    <name evidence="3" type="ORF">BATDEDRAFT_23958</name>
</gene>
<dbReference type="InParanoid" id="F4P006"/>
<dbReference type="InterPro" id="IPR036249">
    <property type="entry name" value="Thioredoxin-like_sf"/>
</dbReference>
<dbReference type="GO" id="GO:0006749">
    <property type="term" value="P:glutathione metabolic process"/>
    <property type="evidence" value="ECO:0000318"/>
    <property type="project" value="GO_Central"/>
</dbReference>
<evidence type="ECO:0000259" key="2">
    <source>
        <dbReference type="PROSITE" id="PS50405"/>
    </source>
</evidence>
<keyword evidence="4" id="KW-1185">Reference proteome</keyword>
<dbReference type="GO" id="GO:0004364">
    <property type="term" value="F:glutathione transferase activity"/>
    <property type="evidence" value="ECO:0000318"/>
    <property type="project" value="GO_Central"/>
</dbReference>
<organism evidence="3 4">
    <name type="scientific">Batrachochytrium dendrobatidis (strain JAM81 / FGSC 10211)</name>
    <name type="common">Frog chytrid fungus</name>
    <dbReference type="NCBI Taxonomy" id="684364"/>
    <lineage>
        <taxon>Eukaryota</taxon>
        <taxon>Fungi</taxon>
        <taxon>Fungi incertae sedis</taxon>
        <taxon>Chytridiomycota</taxon>
        <taxon>Chytridiomycota incertae sedis</taxon>
        <taxon>Chytridiomycetes</taxon>
        <taxon>Rhizophydiales</taxon>
        <taxon>Rhizophydiales incertae sedis</taxon>
        <taxon>Batrachochytrium</taxon>
    </lineage>
</organism>
<dbReference type="Gene3D" id="1.20.1050.10">
    <property type="match status" value="1"/>
</dbReference>
<dbReference type="SFLD" id="SFLDG01205">
    <property type="entry name" value="AMPS.1"/>
    <property type="match status" value="1"/>
</dbReference>
<dbReference type="PANTHER" id="PTHR11571:SF252">
    <property type="entry name" value="GLUTATHIONE S-TRANSFERASE"/>
    <property type="match status" value="1"/>
</dbReference>
<dbReference type="EMBL" id="GL882882">
    <property type="protein sequence ID" value="EGF81490.1"/>
    <property type="molecule type" value="Genomic_DNA"/>
</dbReference>